<organism evidence="1 2">
    <name type="scientific">Oleoguttula mirabilis</name>
    <dbReference type="NCBI Taxonomy" id="1507867"/>
    <lineage>
        <taxon>Eukaryota</taxon>
        <taxon>Fungi</taxon>
        <taxon>Dikarya</taxon>
        <taxon>Ascomycota</taxon>
        <taxon>Pezizomycotina</taxon>
        <taxon>Dothideomycetes</taxon>
        <taxon>Dothideomycetidae</taxon>
        <taxon>Mycosphaerellales</taxon>
        <taxon>Teratosphaeriaceae</taxon>
        <taxon>Oleoguttula</taxon>
    </lineage>
</organism>
<dbReference type="EMBL" id="JAVFHQ010000026">
    <property type="protein sequence ID" value="KAK4544188.1"/>
    <property type="molecule type" value="Genomic_DNA"/>
</dbReference>
<evidence type="ECO:0000313" key="1">
    <source>
        <dbReference type="EMBL" id="KAK4544188.1"/>
    </source>
</evidence>
<dbReference type="Proteomes" id="UP001324427">
    <property type="component" value="Unassembled WGS sequence"/>
</dbReference>
<reference evidence="1 2" key="1">
    <citation type="submission" date="2021-11" db="EMBL/GenBank/DDBJ databases">
        <title>Black yeast isolated from Biological Soil Crust.</title>
        <authorList>
            <person name="Kurbessoian T."/>
        </authorList>
    </citation>
    <scope>NUCLEOTIDE SEQUENCE [LARGE SCALE GENOMIC DNA]</scope>
    <source>
        <strain evidence="1 2">CCFEE 5522</strain>
    </source>
</reference>
<keyword evidence="2" id="KW-1185">Reference proteome</keyword>
<gene>
    <name evidence="1" type="ORF">LTR36_004398</name>
</gene>
<accession>A0AAV9JFT9</accession>
<comment type="caution">
    <text evidence="1">The sequence shown here is derived from an EMBL/GenBank/DDBJ whole genome shotgun (WGS) entry which is preliminary data.</text>
</comment>
<name>A0AAV9JFT9_9PEZI</name>
<protein>
    <submittedName>
        <fullName evidence="1">Uncharacterized protein</fullName>
    </submittedName>
</protein>
<dbReference type="AlphaFoldDB" id="A0AAV9JFT9"/>
<proteinExistence type="predicted"/>
<evidence type="ECO:0000313" key="2">
    <source>
        <dbReference type="Proteomes" id="UP001324427"/>
    </source>
</evidence>
<sequence length="173" mass="20082">MENRSVSKRDGLLRRQRLYHDLGSWSARAFRLLVVPRPDKKLALVQTLIVRIELPGYDFDECYHPMWATEEMALAVGDLGRIVHEIKRAAFEQSPIESVVKFIVNGASDDVRYEDARLLQREEFQKHIQAKMLTMAVAFDESEHVPLSEEKDTGGPKFLELETRIHEGMRYRV</sequence>